<evidence type="ECO:0000313" key="14">
    <source>
        <dbReference type="Proteomes" id="UP000315400"/>
    </source>
</evidence>
<comment type="similarity">
    <text evidence="3 11">Belongs to the membrane-bound acyltransferase family.</text>
</comment>
<dbReference type="PANTHER" id="PTHR13285:SF23">
    <property type="entry name" value="TEICHOIC ACID D-ALANYLTRANSFERASE"/>
    <property type="match status" value="1"/>
</dbReference>
<dbReference type="GO" id="GO:0016746">
    <property type="term" value="F:acyltransferase activity"/>
    <property type="evidence" value="ECO:0007669"/>
    <property type="project" value="UniProtKB-KW"/>
</dbReference>
<keyword evidence="11" id="KW-0997">Cell inner membrane</keyword>
<evidence type="ECO:0000256" key="7">
    <source>
        <dbReference type="ARBA" id="ARBA00022841"/>
    </source>
</evidence>
<proteinExistence type="inferred from homology"/>
<comment type="pathway">
    <text evidence="2 11">Glycan biosynthesis; alginate biosynthesis.</text>
</comment>
<keyword evidence="10 11" id="KW-0012">Acyltransferase</keyword>
<keyword evidence="4 11" id="KW-1003">Cell membrane</keyword>
<comment type="caution">
    <text evidence="13">The sequence shown here is derived from an EMBL/GenBank/DDBJ whole genome shotgun (WGS) entry which is preliminary data.</text>
</comment>
<dbReference type="PIRSF" id="PIRSF016636">
    <property type="entry name" value="AlgI_DltB"/>
    <property type="match status" value="1"/>
</dbReference>
<feature type="transmembrane region" description="Helical" evidence="12">
    <location>
        <begin position="89"/>
        <end position="110"/>
    </location>
</feature>
<feature type="transmembrane region" description="Helical" evidence="12">
    <location>
        <begin position="323"/>
        <end position="350"/>
    </location>
</feature>
<evidence type="ECO:0000313" key="13">
    <source>
        <dbReference type="EMBL" id="TQF00126.1"/>
    </source>
</evidence>
<feature type="transmembrane region" description="Helical" evidence="12">
    <location>
        <begin position="188"/>
        <end position="209"/>
    </location>
</feature>
<keyword evidence="5 11" id="KW-0808">Transferase</keyword>
<feature type="transmembrane region" description="Helical" evidence="12">
    <location>
        <begin position="156"/>
        <end position="176"/>
    </location>
</feature>
<dbReference type="GO" id="GO:0005886">
    <property type="term" value="C:plasma membrane"/>
    <property type="evidence" value="ECO:0007669"/>
    <property type="project" value="UniProtKB-SubCell"/>
</dbReference>
<gene>
    <name evidence="13" type="ORF">FKY71_05105</name>
</gene>
<keyword evidence="8 12" id="KW-1133">Transmembrane helix</keyword>
<evidence type="ECO:0000256" key="10">
    <source>
        <dbReference type="ARBA" id="ARBA00023315"/>
    </source>
</evidence>
<feature type="transmembrane region" description="Helical" evidence="12">
    <location>
        <begin position="443"/>
        <end position="463"/>
    </location>
</feature>
<keyword evidence="9 11" id="KW-0472">Membrane</keyword>
<evidence type="ECO:0000256" key="12">
    <source>
        <dbReference type="SAM" id="Phobius"/>
    </source>
</evidence>
<evidence type="ECO:0000256" key="2">
    <source>
        <dbReference type="ARBA" id="ARBA00005182"/>
    </source>
</evidence>
<dbReference type="InterPro" id="IPR051085">
    <property type="entry name" value="MB_O-acyltransferase"/>
</dbReference>
<keyword evidence="7 11" id="KW-0016">Alginate biosynthesis</keyword>
<feature type="transmembrane region" description="Helical" evidence="12">
    <location>
        <begin position="52"/>
        <end position="69"/>
    </location>
</feature>
<feature type="transmembrane region" description="Helical" evidence="12">
    <location>
        <begin position="403"/>
        <end position="423"/>
    </location>
</feature>
<feature type="transmembrane region" description="Helical" evidence="12">
    <location>
        <begin position="370"/>
        <end position="391"/>
    </location>
</feature>
<dbReference type="AlphaFoldDB" id="A0A540VTN9"/>
<dbReference type="InterPro" id="IPR004299">
    <property type="entry name" value="MBOAT_fam"/>
</dbReference>
<dbReference type="InterPro" id="IPR024194">
    <property type="entry name" value="Ac/AlaTfrase_AlgI/DltB"/>
</dbReference>
<keyword evidence="6 11" id="KW-0812">Transmembrane</keyword>
<evidence type="ECO:0000256" key="6">
    <source>
        <dbReference type="ARBA" id="ARBA00022692"/>
    </source>
</evidence>
<evidence type="ECO:0000256" key="4">
    <source>
        <dbReference type="ARBA" id="ARBA00022475"/>
    </source>
</evidence>
<feature type="transmembrane region" description="Helical" evidence="12">
    <location>
        <begin position="499"/>
        <end position="522"/>
    </location>
</feature>
<dbReference type="InterPro" id="IPR028362">
    <property type="entry name" value="AlgI"/>
</dbReference>
<feature type="transmembrane region" description="Helical" evidence="12">
    <location>
        <begin position="6"/>
        <end position="23"/>
    </location>
</feature>
<evidence type="ECO:0000256" key="3">
    <source>
        <dbReference type="ARBA" id="ARBA00010323"/>
    </source>
</evidence>
<comment type="subcellular location">
    <subcellularLocation>
        <location evidence="11">Cell inner membrane</location>
    </subcellularLocation>
    <subcellularLocation>
        <location evidence="1">Cell membrane</location>
        <topology evidence="1">Multi-pass membrane protein</topology>
    </subcellularLocation>
</comment>
<organism evidence="13 14">
    <name type="scientific">Spiribacter salinus</name>
    <dbReference type="NCBI Taxonomy" id="1335746"/>
    <lineage>
        <taxon>Bacteria</taxon>
        <taxon>Pseudomonadati</taxon>
        <taxon>Pseudomonadota</taxon>
        <taxon>Gammaproteobacteria</taxon>
        <taxon>Chromatiales</taxon>
        <taxon>Ectothiorhodospiraceae</taxon>
        <taxon>Spiribacter</taxon>
    </lineage>
</organism>
<evidence type="ECO:0000256" key="1">
    <source>
        <dbReference type="ARBA" id="ARBA00004651"/>
    </source>
</evidence>
<dbReference type="Proteomes" id="UP000315400">
    <property type="component" value="Unassembled WGS sequence"/>
</dbReference>
<evidence type="ECO:0000256" key="8">
    <source>
        <dbReference type="ARBA" id="ARBA00022989"/>
    </source>
</evidence>
<evidence type="ECO:0000256" key="11">
    <source>
        <dbReference type="PIRNR" id="PIRNR016636"/>
    </source>
</evidence>
<evidence type="ECO:0000256" key="9">
    <source>
        <dbReference type="ARBA" id="ARBA00023136"/>
    </source>
</evidence>
<dbReference type="UniPathway" id="UPA00286"/>
<dbReference type="GO" id="GO:0042121">
    <property type="term" value="P:alginic acid biosynthetic process"/>
    <property type="evidence" value="ECO:0007669"/>
    <property type="project" value="UniProtKB-UniRule"/>
</dbReference>
<sequence>MLFNSVEFLFVFLPITVIGYFLIRPRAPRLSLLWLVAASLVFYAWFEWRYALLLIGSVAFNFFVGRWLARVAAQAEGDWGQARRAKPVLVLAVGVNLAVLGYFKYAVFVLENMNALLGTEWTLARVVLPLAISFFTFQQITYLVDAYRGLTREYDPLSFFVFVTFFPQLIAGPIVHHREMMPQFRQVAAPQAWVENLAVGLSIFVLGLFKKVVLADGIAVHASPMFNAAAAGASPTLLEAWPGVLAYSLQLYFDFSGYSDMAVGLARIFGIRLPANFFSPYKARNIIDFWRRWHMTLSRFLRDYVYVPLGGNRRGRRRRYVNLVATMLIGGVWHGAGWTFVLWGALHGLYLLVNHLLAELNARFRQGRPLLPALVAVPVTFLFVVLAWVPFRAADIGTAGRIYAGMLGLNGVVLPSGYAGYLGGWQARLQALGVEFSGDPGTYGGATQLAWVLALMAIAWFTPNTLQWFRRYRPVLRDRDLMRGTVESAPCWRPTMPHAAAVAVLALLAVASLTKATEFLYFQF</sequence>
<dbReference type="EMBL" id="VIFK01000023">
    <property type="protein sequence ID" value="TQF00126.1"/>
    <property type="molecule type" value="Genomic_DNA"/>
</dbReference>
<dbReference type="EC" id="2.3.1.-" evidence="11"/>
<dbReference type="PIRSF" id="PIRSF500217">
    <property type="entry name" value="AlgI"/>
    <property type="match status" value="1"/>
</dbReference>
<reference evidence="13 14" key="1">
    <citation type="submission" date="2019-06" db="EMBL/GenBank/DDBJ databases">
        <title>Metagenome assembled Genome of Spiribacter salinus SL48-SHIP from the microbial mat of Salt Lake 48 (Novosibirsk region, Russia).</title>
        <authorList>
            <person name="Shipova A."/>
            <person name="Rozanov A.S."/>
            <person name="Bryanskaya A.V."/>
            <person name="Peltek S.E."/>
        </authorList>
    </citation>
    <scope>NUCLEOTIDE SEQUENCE [LARGE SCALE GENOMIC DNA]</scope>
    <source>
        <strain evidence="13">SL48-SHIP-2</strain>
    </source>
</reference>
<evidence type="ECO:0000256" key="5">
    <source>
        <dbReference type="ARBA" id="ARBA00022679"/>
    </source>
</evidence>
<dbReference type="Pfam" id="PF03062">
    <property type="entry name" value="MBOAT"/>
    <property type="match status" value="1"/>
</dbReference>
<name>A0A540VTN9_9GAMM</name>
<dbReference type="PANTHER" id="PTHR13285">
    <property type="entry name" value="ACYLTRANSFERASE"/>
    <property type="match status" value="1"/>
</dbReference>
<accession>A0A540VTN9</accession>
<feature type="transmembrane region" description="Helical" evidence="12">
    <location>
        <begin position="30"/>
        <end position="46"/>
    </location>
</feature>
<feature type="transmembrane region" description="Helical" evidence="12">
    <location>
        <begin position="122"/>
        <end position="144"/>
    </location>
</feature>
<protein>
    <recommendedName>
        <fullName evidence="11">Probable alginate O-acetylase</fullName>
        <ecNumber evidence="11">2.3.1.-</ecNumber>
    </recommendedName>
</protein>